<dbReference type="EMBL" id="OZ075132">
    <property type="protein sequence ID" value="CAL4984089.1"/>
    <property type="molecule type" value="Genomic_DNA"/>
</dbReference>
<feature type="chain" id="PRO_5044721537" description="Knottins-like domain-containing protein" evidence="2">
    <location>
        <begin position="24"/>
        <end position="92"/>
    </location>
</feature>
<name>A0ABC9AMQ6_9POAL</name>
<gene>
    <name evidence="4" type="ORF">URODEC1_LOCUS55813</name>
    <name evidence="5" type="ORF">URODEC1_LOCUS57352</name>
</gene>
<reference evidence="4 6" key="2">
    <citation type="submission" date="2024-10" db="EMBL/GenBank/DDBJ databases">
        <authorList>
            <person name="Ryan C."/>
        </authorList>
    </citation>
    <scope>NUCLEOTIDE SEQUENCE [LARGE SCALE GENOMIC DNA]</scope>
</reference>
<organism evidence="4 6">
    <name type="scientific">Urochloa decumbens</name>
    <dbReference type="NCBI Taxonomy" id="240449"/>
    <lineage>
        <taxon>Eukaryota</taxon>
        <taxon>Viridiplantae</taxon>
        <taxon>Streptophyta</taxon>
        <taxon>Embryophyta</taxon>
        <taxon>Tracheophyta</taxon>
        <taxon>Spermatophyta</taxon>
        <taxon>Magnoliopsida</taxon>
        <taxon>Liliopsida</taxon>
        <taxon>Poales</taxon>
        <taxon>Poaceae</taxon>
        <taxon>PACMAD clade</taxon>
        <taxon>Panicoideae</taxon>
        <taxon>Panicodae</taxon>
        <taxon>Paniceae</taxon>
        <taxon>Melinidinae</taxon>
        <taxon>Urochloa</taxon>
    </lineage>
</organism>
<reference evidence="6" key="1">
    <citation type="submission" date="2024-06" db="EMBL/GenBank/DDBJ databases">
        <authorList>
            <person name="Ryan C."/>
        </authorList>
    </citation>
    <scope>NUCLEOTIDE SEQUENCE [LARGE SCALE GENOMIC DNA]</scope>
</reference>
<feature type="domain" description="Knottins-like" evidence="3">
    <location>
        <begin position="39"/>
        <end position="70"/>
    </location>
</feature>
<keyword evidence="6" id="KW-1185">Reference proteome</keyword>
<dbReference type="InterPro" id="IPR003614">
    <property type="entry name" value="Knottins"/>
</dbReference>
<dbReference type="Proteomes" id="UP001497457">
    <property type="component" value="Chromosome 22rd"/>
</dbReference>
<evidence type="ECO:0000259" key="3">
    <source>
        <dbReference type="Pfam" id="PF00304"/>
    </source>
</evidence>
<dbReference type="AlphaFoldDB" id="A0ABC9AMQ6"/>
<feature type="region of interest" description="Disordered" evidence="1">
    <location>
        <begin position="71"/>
        <end position="92"/>
    </location>
</feature>
<evidence type="ECO:0000313" key="4">
    <source>
        <dbReference type="EMBL" id="CAL4980756.1"/>
    </source>
</evidence>
<keyword evidence="2" id="KW-0732">Signal</keyword>
<feature type="signal peptide" evidence="2">
    <location>
        <begin position="1"/>
        <end position="23"/>
    </location>
</feature>
<accession>A0ABC9AMQ6</accession>
<dbReference type="Gene3D" id="3.30.30.10">
    <property type="entry name" value="Knottin, scorpion toxin-like"/>
    <property type="match status" value="1"/>
</dbReference>
<evidence type="ECO:0000256" key="2">
    <source>
        <dbReference type="SAM" id="SignalP"/>
    </source>
</evidence>
<dbReference type="Pfam" id="PF00304">
    <property type="entry name" value="Gamma-thionin"/>
    <property type="match status" value="1"/>
</dbReference>
<protein>
    <recommendedName>
        <fullName evidence="3">Knottins-like domain-containing protein</fullName>
    </recommendedName>
</protein>
<evidence type="ECO:0000313" key="6">
    <source>
        <dbReference type="Proteomes" id="UP001497457"/>
    </source>
</evidence>
<dbReference type="EMBL" id="OZ075131">
    <property type="protein sequence ID" value="CAL4980756.1"/>
    <property type="molecule type" value="Genomic_DNA"/>
</dbReference>
<proteinExistence type="predicted"/>
<sequence>MSFNKKTLAAGFTLALLLVSFRAEAVITVPCPLIQTMDCITDSACKTCCINSGYTDGECNGYLWACLCTKDKPPSEKPEVPQLGRRGMGTSN</sequence>
<dbReference type="Proteomes" id="UP001497457">
    <property type="component" value="Chromosome 21rd"/>
</dbReference>
<dbReference type="SUPFAM" id="SSF57095">
    <property type="entry name" value="Scorpion toxin-like"/>
    <property type="match status" value="1"/>
</dbReference>
<evidence type="ECO:0000313" key="5">
    <source>
        <dbReference type="EMBL" id="CAL4984089.1"/>
    </source>
</evidence>
<evidence type="ECO:0000256" key="1">
    <source>
        <dbReference type="SAM" id="MobiDB-lite"/>
    </source>
</evidence>
<dbReference type="InterPro" id="IPR036574">
    <property type="entry name" value="Scorpion_toxin-like_sf"/>
</dbReference>